<dbReference type="Pfam" id="PF10844">
    <property type="entry name" value="DUF2577"/>
    <property type="match status" value="1"/>
</dbReference>
<organism evidence="1 2">
    <name type="scientific">Peptacetobacter hiranonis (strain DSM 13275 / JCM 10541 / KCTC 15199 / TO-931)</name>
    <name type="common">Clostridium hiranonis</name>
    <dbReference type="NCBI Taxonomy" id="500633"/>
    <lineage>
        <taxon>Bacteria</taxon>
        <taxon>Bacillati</taxon>
        <taxon>Bacillota</taxon>
        <taxon>Clostridia</taxon>
        <taxon>Peptostreptococcales</taxon>
        <taxon>Peptostreptococcaceae</taxon>
        <taxon>Peptacetobacter</taxon>
    </lineage>
</organism>
<dbReference type="RefSeq" id="WP_006439301.1">
    <property type="nucleotide sequence ID" value="NZ_DS995355.1"/>
</dbReference>
<keyword evidence="2" id="KW-1185">Reference proteome</keyword>
<dbReference type="STRING" id="500633.CLOHIR_00379"/>
<dbReference type="Proteomes" id="UP000003178">
    <property type="component" value="Unassembled WGS sequence"/>
</dbReference>
<evidence type="ECO:0000313" key="1">
    <source>
        <dbReference type="EMBL" id="EEA86041.1"/>
    </source>
</evidence>
<dbReference type="EMBL" id="ABWP01000011">
    <property type="protein sequence ID" value="EEA86041.1"/>
    <property type="molecule type" value="Genomic_DNA"/>
</dbReference>
<protein>
    <recommendedName>
        <fullName evidence="3">DUF2577 domain-containing protein</fullName>
    </recommendedName>
</protein>
<comment type="caution">
    <text evidence="1">The sequence shown here is derived from an EMBL/GenBank/DDBJ whole genome shotgun (WGS) entry which is preliminary data.</text>
</comment>
<proteinExistence type="predicted"/>
<reference evidence="1 2" key="2">
    <citation type="submission" date="2008-10" db="EMBL/GenBank/DDBJ databases">
        <title>Draft genome sequence of Clostridium hiranonis (DSM 13275).</title>
        <authorList>
            <person name="Sudarsanam P."/>
            <person name="Ley R."/>
            <person name="Guruge J."/>
            <person name="Turnbaugh P.J."/>
            <person name="Mahowald M."/>
            <person name="Liep D."/>
            <person name="Gordon J."/>
        </authorList>
    </citation>
    <scope>NUCLEOTIDE SEQUENCE [LARGE SCALE GENOMIC DNA]</scope>
    <source>
        <strain evidence="1 2">DSM 13275</strain>
    </source>
</reference>
<dbReference type="HOGENOM" id="CLU_2300888_0_0_9"/>
<dbReference type="InterPro" id="IPR022555">
    <property type="entry name" value="DUF2577"/>
</dbReference>
<evidence type="ECO:0000313" key="2">
    <source>
        <dbReference type="Proteomes" id="UP000003178"/>
    </source>
</evidence>
<evidence type="ECO:0008006" key="3">
    <source>
        <dbReference type="Google" id="ProtNLM"/>
    </source>
</evidence>
<reference evidence="1 2" key="1">
    <citation type="submission" date="2008-09" db="EMBL/GenBank/DDBJ databases">
        <authorList>
            <person name="Fulton L."/>
            <person name="Clifton S."/>
            <person name="Fulton B."/>
            <person name="Xu J."/>
            <person name="Minx P."/>
            <person name="Pepin K.H."/>
            <person name="Johnson M."/>
            <person name="Thiruvilangam P."/>
            <person name="Bhonagiri V."/>
            <person name="Nash W.E."/>
            <person name="Mardis E.R."/>
            <person name="Wilson R.K."/>
        </authorList>
    </citation>
    <scope>NUCLEOTIDE SEQUENCE [LARGE SCALE GENOMIC DNA]</scope>
    <source>
        <strain evidence="1 2">DSM 13275</strain>
    </source>
</reference>
<gene>
    <name evidence="1" type="ORF">CLOHIR_00379</name>
</gene>
<sequence length="100" mass="11463">MKDNNPMLELAALIEGLIKDAKEEEVFLGEVKSGYPNLKIKFKDIILEKENLLISSLVKDRLDKKPMYKNDYKYEIKTGDTVVMLARGDKFVIIDKVVSI</sequence>
<accession>B6FWY0</accession>
<name>B6FWY0_PEPHT</name>
<dbReference type="AlphaFoldDB" id="B6FWY0"/>